<dbReference type="CDD" id="cd03527">
    <property type="entry name" value="RuBisCO_small"/>
    <property type="match status" value="1"/>
</dbReference>
<dbReference type="Pfam" id="PF00101">
    <property type="entry name" value="RuBisCO_small"/>
    <property type="match status" value="1"/>
</dbReference>
<evidence type="ECO:0000256" key="5">
    <source>
        <dbReference type="HAMAP-Rule" id="MF_00860"/>
    </source>
</evidence>
<proteinExistence type="inferred from homology"/>
<dbReference type="AlphaFoldDB" id="A0A5B8MNP6"/>
<dbReference type="GO" id="GO:0009853">
    <property type="term" value="P:photorespiration"/>
    <property type="evidence" value="ECO:0007669"/>
    <property type="project" value="UniProtKB-UniRule"/>
</dbReference>
<dbReference type="GO" id="GO:0016984">
    <property type="term" value="F:ribulose-bisphosphate carboxylase activity"/>
    <property type="evidence" value="ECO:0007669"/>
    <property type="project" value="UniProtKB-UniRule"/>
</dbReference>
<reference evidence="9 10" key="1">
    <citation type="submission" date="2018-07" db="EMBL/GenBank/DDBJ databases">
        <title>The complete nuclear genome of the prasinophyte Chloropicon primus (CCMP1205).</title>
        <authorList>
            <person name="Pombert J.-F."/>
            <person name="Otis C."/>
            <person name="Turmel M."/>
            <person name="Lemieux C."/>
        </authorList>
    </citation>
    <scope>NUCLEOTIDE SEQUENCE [LARGE SCALE GENOMIC DNA]</scope>
    <source>
        <strain evidence="9 10">CCMP1205</strain>
    </source>
</reference>
<keyword evidence="4 5" id="KW-0120">Carbon dioxide fixation</keyword>
<comment type="miscellaneous">
    <text evidence="5">The basic functional RuBisCO is composed of a large chain homodimer in a 'head-to-tail' conformation. In form I RuBisCO this homodimer is arranged in a barrel-like tetramer with the small subunits forming a tetrameric 'cap' on each end of the 'barrel'.</text>
</comment>
<evidence type="ECO:0000313" key="10">
    <source>
        <dbReference type="Proteomes" id="UP000316726"/>
    </source>
</evidence>
<dbReference type="EMBL" id="CP031040">
    <property type="protein sequence ID" value="QDZ22298.1"/>
    <property type="molecule type" value="Genomic_DNA"/>
</dbReference>
<dbReference type="InterPro" id="IPR000894">
    <property type="entry name" value="RuBisCO_ssu_dom"/>
</dbReference>
<evidence type="ECO:0000259" key="7">
    <source>
        <dbReference type="SMART" id="SM00961"/>
    </source>
</evidence>
<evidence type="ECO:0000256" key="3">
    <source>
        <dbReference type="ARBA" id="ARBA00023238"/>
    </source>
</evidence>
<keyword evidence="3 5" id="KW-0601">Photorespiration</keyword>
<dbReference type="InterPro" id="IPR024681">
    <property type="entry name" value="RuBisCO_ssu"/>
</dbReference>
<dbReference type="SMART" id="SM00961">
    <property type="entry name" value="RuBisCO_small"/>
    <property type="match status" value="1"/>
</dbReference>
<dbReference type="GO" id="GO:0009507">
    <property type="term" value="C:chloroplast"/>
    <property type="evidence" value="ECO:0007669"/>
    <property type="project" value="UniProtKB-SubCell"/>
</dbReference>
<dbReference type="PANTHER" id="PTHR31262:SF0">
    <property type="entry name" value="RIBULOSE BISPHOSPHATE CARBOXYLASE SMALL SUBUNIT, CHLOROPLASTIC 1"/>
    <property type="match status" value="1"/>
</dbReference>
<name>A0A5B8MNP6_9CHLO</name>
<comment type="subcellular location">
    <subcellularLocation>
        <location evidence="5">Plastid</location>
        <location evidence="5">Chloroplast</location>
    </subcellularLocation>
</comment>
<dbReference type="PANTHER" id="PTHR31262">
    <property type="entry name" value="RIBULOSE BISPHOSPHATE CARBOXYLASE SMALL CHAIN 1, CHLOROPLASTIC"/>
    <property type="match status" value="1"/>
</dbReference>
<evidence type="ECO:0000256" key="1">
    <source>
        <dbReference type="ARBA" id="ARBA00022531"/>
    </source>
</evidence>
<feature type="domain" description="Ribulose bisphosphate carboxylase small subunit" evidence="7">
    <location>
        <begin position="44"/>
        <end position="150"/>
    </location>
</feature>
<organism evidence="9 10">
    <name type="scientific">Chloropicon primus</name>
    <dbReference type="NCBI Taxonomy" id="1764295"/>
    <lineage>
        <taxon>Eukaryota</taxon>
        <taxon>Viridiplantae</taxon>
        <taxon>Chlorophyta</taxon>
        <taxon>Chloropicophyceae</taxon>
        <taxon>Chloropicales</taxon>
        <taxon>Chloropicaceae</taxon>
        <taxon>Chloropicon</taxon>
    </lineage>
</organism>
<keyword evidence="5" id="KW-0150">Chloroplast</keyword>
<keyword evidence="2 5" id="KW-0113">Calvin cycle</keyword>
<evidence type="ECO:0000313" key="9">
    <source>
        <dbReference type="EMBL" id="QDZ22298.1"/>
    </source>
</evidence>
<comment type="similarity">
    <text evidence="5 6">Belongs to the RuBisCO small chain family.</text>
</comment>
<dbReference type="STRING" id="1764295.A0A5B8MNP6"/>
<gene>
    <name evidence="5" type="primary">RBCS</name>
    <name evidence="9" type="ORF">A3770_07p48160</name>
    <name evidence="8" type="ORF">CPRI1469_LOCUS9112</name>
</gene>
<keyword evidence="10" id="KW-1185">Reference proteome</keyword>
<comment type="subunit">
    <text evidence="5 6">Heterohexadecamer of 8 large and 8 small subunits.</text>
</comment>
<sequence length="153" mass="17568">MNSMVMSSRKALVARPTQSRKVASKATRRPVMMSGMQVLKPEKRYECLSYLPPLSDAEISRQIDYLVGNGWAPCIEFASQEEADTNQLFFAGPALYENRYWTMWKLPMFGCQSGDEVLKEIQECQDEYPGYRVRVVGFDNVRQCQMAGFICRI</sequence>
<dbReference type="GO" id="GO:0019253">
    <property type="term" value="P:reductive pentose-phosphate cycle"/>
    <property type="evidence" value="ECO:0007669"/>
    <property type="project" value="UniProtKB-UniRule"/>
</dbReference>
<dbReference type="EMBL" id="HBHL01013854">
    <property type="protein sequence ID" value="CAD9720246.1"/>
    <property type="molecule type" value="Transcribed_RNA"/>
</dbReference>
<evidence type="ECO:0000313" key="8">
    <source>
        <dbReference type="EMBL" id="CAD9720246.1"/>
    </source>
</evidence>
<dbReference type="PRINTS" id="PR00152">
    <property type="entry name" value="RUBISCOSMALL"/>
</dbReference>
<evidence type="ECO:0000256" key="2">
    <source>
        <dbReference type="ARBA" id="ARBA00022567"/>
    </source>
</evidence>
<dbReference type="InterPro" id="IPR036385">
    <property type="entry name" value="RuBisCO_ssu_sf"/>
</dbReference>
<protein>
    <recommendedName>
        <fullName evidence="5">Ribulose bisphosphate carboxylase small subunit, chloroplastic</fullName>
        <shortName evidence="5">RuBisCO small subunit</shortName>
    </recommendedName>
</protein>
<dbReference type="Proteomes" id="UP000316726">
    <property type="component" value="Chromosome 7"/>
</dbReference>
<dbReference type="HAMAP" id="MF_00859">
    <property type="entry name" value="RuBisCO_S_bact"/>
    <property type="match status" value="1"/>
</dbReference>
<reference evidence="8" key="2">
    <citation type="submission" date="2021-01" db="EMBL/GenBank/DDBJ databases">
        <authorList>
            <person name="Corre E."/>
            <person name="Pelletier E."/>
            <person name="Niang G."/>
            <person name="Scheremetjew M."/>
            <person name="Finn R."/>
            <person name="Kale V."/>
            <person name="Holt S."/>
            <person name="Cochrane G."/>
            <person name="Meng A."/>
            <person name="Brown T."/>
            <person name="Cohen L."/>
        </authorList>
    </citation>
    <scope>NUCLEOTIDE SEQUENCE</scope>
    <source>
        <strain evidence="8">CCMP1205</strain>
    </source>
</reference>
<evidence type="ECO:0000256" key="4">
    <source>
        <dbReference type="ARBA" id="ARBA00023300"/>
    </source>
</evidence>
<accession>A0A5B8MNP6</accession>
<comment type="function">
    <text evidence="5 6">RuBisCO catalyzes two reactions: the carboxylation of D-ribulose 1,5-bisphosphate, the primary event in carbon dioxide fixation, as well as the oxidative fragmentation of the pentose substrate. Both reactions occur simultaneously and in competition at the same active site. Although the small subunit is not catalytic it is essential for maximal activity.</text>
</comment>
<keyword evidence="1 5" id="KW-0602">Photosynthesis</keyword>
<dbReference type="OrthoDB" id="565292at2759"/>
<keyword evidence="5 6" id="KW-0934">Plastid</keyword>
<evidence type="ECO:0000256" key="6">
    <source>
        <dbReference type="RuleBase" id="RU003627"/>
    </source>
</evidence>
<dbReference type="SUPFAM" id="SSF55239">
    <property type="entry name" value="RuBisCO, small subunit"/>
    <property type="match status" value="1"/>
</dbReference>
<dbReference type="Gene3D" id="3.30.190.10">
    <property type="entry name" value="Ribulose bisphosphate carboxylase, small subunit"/>
    <property type="match status" value="1"/>
</dbReference>